<evidence type="ECO:0000256" key="5">
    <source>
        <dbReference type="RuleBase" id="RU000382"/>
    </source>
</evidence>
<dbReference type="EMBL" id="JARIHO010000004">
    <property type="protein sequence ID" value="KAJ7362534.1"/>
    <property type="molecule type" value="Genomic_DNA"/>
</dbReference>
<dbReference type="PANTHER" id="PTHR42735:SF4">
    <property type="entry name" value="PYRIDOXAL PHOSPHATE-DEPENDENT DECARBOXYLASE FAMILY PROTEIN"/>
    <property type="match status" value="1"/>
</dbReference>
<evidence type="ECO:0000256" key="1">
    <source>
        <dbReference type="ARBA" id="ARBA00001933"/>
    </source>
</evidence>
<evidence type="ECO:0000256" key="2">
    <source>
        <dbReference type="ARBA" id="ARBA00022898"/>
    </source>
</evidence>
<evidence type="ECO:0000313" key="7">
    <source>
        <dbReference type="EMBL" id="KAJ7362534.1"/>
    </source>
</evidence>
<protein>
    <recommendedName>
        <fullName evidence="9">Pyridoxal phosphate-dependent transferase</fullName>
    </recommendedName>
</protein>
<keyword evidence="2 4" id="KW-0663">Pyridoxal phosphate</keyword>
<evidence type="ECO:0008006" key="9">
    <source>
        <dbReference type="Google" id="ProtNLM"/>
    </source>
</evidence>
<dbReference type="PANTHER" id="PTHR42735">
    <property type="match status" value="1"/>
</dbReference>
<dbReference type="InterPro" id="IPR002129">
    <property type="entry name" value="PyrdxlP-dep_de-COase"/>
</dbReference>
<dbReference type="GO" id="GO:0030170">
    <property type="term" value="F:pyridoxal phosphate binding"/>
    <property type="evidence" value="ECO:0007669"/>
    <property type="project" value="InterPro"/>
</dbReference>
<dbReference type="GO" id="GO:0019752">
    <property type="term" value="P:carboxylic acid metabolic process"/>
    <property type="evidence" value="ECO:0007669"/>
    <property type="project" value="InterPro"/>
</dbReference>
<comment type="similarity">
    <text evidence="5">Belongs to the group II decarboxylase family.</text>
</comment>
<name>A0AAD7F353_9AGAR</name>
<accession>A0AAD7F353</accession>
<reference evidence="7" key="1">
    <citation type="submission" date="2023-03" db="EMBL/GenBank/DDBJ databases">
        <title>Massive genome expansion in bonnet fungi (Mycena s.s.) driven by repeated elements and novel gene families across ecological guilds.</title>
        <authorList>
            <consortium name="Lawrence Berkeley National Laboratory"/>
            <person name="Harder C.B."/>
            <person name="Miyauchi S."/>
            <person name="Viragh M."/>
            <person name="Kuo A."/>
            <person name="Thoen E."/>
            <person name="Andreopoulos B."/>
            <person name="Lu D."/>
            <person name="Skrede I."/>
            <person name="Drula E."/>
            <person name="Henrissat B."/>
            <person name="Morin E."/>
            <person name="Kohler A."/>
            <person name="Barry K."/>
            <person name="LaButti K."/>
            <person name="Morin E."/>
            <person name="Salamov A."/>
            <person name="Lipzen A."/>
            <person name="Mereny Z."/>
            <person name="Hegedus B."/>
            <person name="Baldrian P."/>
            <person name="Stursova M."/>
            <person name="Weitz H."/>
            <person name="Taylor A."/>
            <person name="Grigoriev I.V."/>
            <person name="Nagy L.G."/>
            <person name="Martin F."/>
            <person name="Kauserud H."/>
        </authorList>
    </citation>
    <scope>NUCLEOTIDE SEQUENCE</scope>
    <source>
        <strain evidence="7">CBHHK002</strain>
    </source>
</reference>
<dbReference type="SUPFAM" id="SSF53383">
    <property type="entry name" value="PLP-dependent transferases"/>
    <property type="match status" value="1"/>
</dbReference>
<dbReference type="GO" id="GO:0016830">
    <property type="term" value="F:carbon-carbon lyase activity"/>
    <property type="evidence" value="ECO:0007669"/>
    <property type="project" value="InterPro"/>
</dbReference>
<gene>
    <name evidence="7" type="ORF">DFH08DRAFT_1024786</name>
</gene>
<feature type="compositionally biased region" description="Basic and acidic residues" evidence="6">
    <location>
        <begin position="79"/>
        <end position="92"/>
    </location>
</feature>
<dbReference type="AlphaFoldDB" id="A0AAD7F353"/>
<dbReference type="Pfam" id="PF00282">
    <property type="entry name" value="Pyridoxal_deC"/>
    <property type="match status" value="1"/>
</dbReference>
<evidence type="ECO:0000256" key="6">
    <source>
        <dbReference type="SAM" id="MobiDB-lite"/>
    </source>
</evidence>
<evidence type="ECO:0000256" key="3">
    <source>
        <dbReference type="ARBA" id="ARBA00023239"/>
    </source>
</evidence>
<organism evidence="7 8">
    <name type="scientific">Mycena albidolilacea</name>
    <dbReference type="NCBI Taxonomy" id="1033008"/>
    <lineage>
        <taxon>Eukaryota</taxon>
        <taxon>Fungi</taxon>
        <taxon>Dikarya</taxon>
        <taxon>Basidiomycota</taxon>
        <taxon>Agaricomycotina</taxon>
        <taxon>Agaricomycetes</taxon>
        <taxon>Agaricomycetidae</taxon>
        <taxon>Agaricales</taxon>
        <taxon>Marasmiineae</taxon>
        <taxon>Mycenaceae</taxon>
        <taxon>Mycena</taxon>
    </lineage>
</organism>
<dbReference type="InterPro" id="IPR015424">
    <property type="entry name" value="PyrdxlP-dep_Trfase"/>
</dbReference>
<evidence type="ECO:0000256" key="4">
    <source>
        <dbReference type="PIRSR" id="PIRSR602129-50"/>
    </source>
</evidence>
<proteinExistence type="inferred from homology"/>
<evidence type="ECO:0000313" key="8">
    <source>
        <dbReference type="Proteomes" id="UP001218218"/>
    </source>
</evidence>
<comment type="caution">
    <text evidence="7">The sequence shown here is derived from an EMBL/GenBank/DDBJ whole genome shotgun (WGS) entry which is preliminary data.</text>
</comment>
<feature type="region of interest" description="Disordered" evidence="6">
    <location>
        <begin position="77"/>
        <end position="98"/>
    </location>
</feature>
<keyword evidence="8" id="KW-1185">Reference proteome</keyword>
<keyword evidence="3 5" id="KW-0456">Lyase</keyword>
<dbReference type="Gene3D" id="3.40.640.10">
    <property type="entry name" value="Type I PLP-dependent aspartate aminotransferase-like (Major domain)"/>
    <property type="match status" value="1"/>
</dbReference>
<comment type="cofactor">
    <cofactor evidence="1 4 5">
        <name>pyridoxal 5'-phosphate</name>
        <dbReference type="ChEBI" id="CHEBI:597326"/>
    </cofactor>
</comment>
<sequence>MPAIIGWLTTILYNPNNVGYSERWTRRYASVDLFRFRSLSRPAQLLTKSNRTWGCSCAACLGLIRPPKSSLGDTLRAGQRAEKQRCPERRVEAGGSGAGRRCTVDASRERDRWAARNLKFYPLPLHAAMTQGEKPLAFIASDFKVVTCEDPNTPKLFSTLKPWQLLNLTSAVILDIPDKLLDQYGITSEFLATLVGIGSESCVNVFVDNNARMDMDELRKKLQACVDEKQAVYAIVVVIGSTEEGAADPLDKILELRTELAAKGLSFLVHADPAWCGCICMPSDRDYVPSVTLRKSIVDQFRALKDVYSITIDPHKAGYIPYPAGGLCYRDGRIRFLLTWTAPYLHQGKGGESIGIYGIQGSSAHTGPRCLTTTIDDILKANSFKASISSVSGVRIPSGTISITAVVKNRPLNSCWRDPLYPASFTPFYLYGTPFELHVESSTTSSSARRTPRSHPTLSLLTPKLEPALTAAQLACGLIARVDRSEAALHALPSRGWAQGPGLLEGGSQIAKGTLGLGKMVYVDCEKLNEDPEYVGLGVQSVNGFIGNMRQATRMQWVEVVEKALGRVQGGDQDA</sequence>
<dbReference type="InterPro" id="IPR015421">
    <property type="entry name" value="PyrdxlP-dep_Trfase_major"/>
</dbReference>
<dbReference type="InterPro" id="IPR050477">
    <property type="entry name" value="GrpII_AminoAcid_Decarb"/>
</dbReference>
<feature type="modified residue" description="N6-(pyridoxal phosphate)lysine" evidence="4">
    <location>
        <position position="316"/>
    </location>
</feature>
<dbReference type="Proteomes" id="UP001218218">
    <property type="component" value="Unassembled WGS sequence"/>
</dbReference>